<evidence type="ECO:0000313" key="2">
    <source>
        <dbReference type="Proteomes" id="UP001597283"/>
    </source>
</evidence>
<evidence type="ECO:0000313" key="1">
    <source>
        <dbReference type="EMBL" id="MFD1787576.1"/>
    </source>
</evidence>
<dbReference type="Proteomes" id="UP001597283">
    <property type="component" value="Unassembled WGS sequence"/>
</dbReference>
<gene>
    <name evidence="1" type="ORF">ACFSC3_08330</name>
</gene>
<name>A0ABW4NBT0_9SPHN</name>
<proteinExistence type="predicted"/>
<protein>
    <submittedName>
        <fullName evidence="1">Uncharacterized protein</fullName>
    </submittedName>
</protein>
<organism evidence="1 2">
    <name type="scientific">Sphingomonas floccifaciens</name>
    <dbReference type="NCBI Taxonomy" id="1844115"/>
    <lineage>
        <taxon>Bacteria</taxon>
        <taxon>Pseudomonadati</taxon>
        <taxon>Pseudomonadota</taxon>
        <taxon>Alphaproteobacteria</taxon>
        <taxon>Sphingomonadales</taxon>
        <taxon>Sphingomonadaceae</taxon>
        <taxon>Sphingomonas</taxon>
    </lineage>
</organism>
<reference evidence="2" key="1">
    <citation type="journal article" date="2019" name="Int. J. Syst. Evol. Microbiol.">
        <title>The Global Catalogue of Microorganisms (GCM) 10K type strain sequencing project: providing services to taxonomists for standard genome sequencing and annotation.</title>
        <authorList>
            <consortium name="The Broad Institute Genomics Platform"/>
            <consortium name="The Broad Institute Genome Sequencing Center for Infectious Disease"/>
            <person name="Wu L."/>
            <person name="Ma J."/>
        </authorList>
    </citation>
    <scope>NUCLEOTIDE SEQUENCE [LARGE SCALE GENOMIC DNA]</scope>
    <source>
        <strain evidence="2">Q85</strain>
    </source>
</reference>
<accession>A0ABW4NBT0</accession>
<dbReference type="RefSeq" id="WP_380939947.1">
    <property type="nucleotide sequence ID" value="NZ_JBHUFC010000003.1"/>
</dbReference>
<keyword evidence="2" id="KW-1185">Reference proteome</keyword>
<dbReference type="EMBL" id="JBHUFC010000003">
    <property type="protein sequence ID" value="MFD1787576.1"/>
    <property type="molecule type" value="Genomic_DNA"/>
</dbReference>
<comment type="caution">
    <text evidence="1">The sequence shown here is derived from an EMBL/GenBank/DDBJ whole genome shotgun (WGS) entry which is preliminary data.</text>
</comment>
<sequence>MLKLQTKRRLLNAGRDRDRLAAIEASVAALTDDDLLDLADIFARGGPTPLRDIAGAEMQRRNITL</sequence>